<keyword evidence="6" id="KW-1185">Reference proteome</keyword>
<dbReference type="Gene3D" id="3.30.2290.10">
    <property type="entry name" value="PmbA/TldD superfamily"/>
    <property type="match status" value="1"/>
</dbReference>
<dbReference type="InterPro" id="IPR047657">
    <property type="entry name" value="PmbA"/>
</dbReference>
<feature type="domain" description="Metalloprotease TldD/E central" evidence="4">
    <location>
        <begin position="126"/>
        <end position="231"/>
    </location>
</feature>
<evidence type="ECO:0000256" key="1">
    <source>
        <dbReference type="ARBA" id="ARBA00005836"/>
    </source>
</evidence>
<organism evidence="5 6">
    <name type="scientific">Mycetohabitans endofungorum</name>
    <dbReference type="NCBI Taxonomy" id="417203"/>
    <lineage>
        <taxon>Bacteria</taxon>
        <taxon>Pseudomonadati</taxon>
        <taxon>Pseudomonadota</taxon>
        <taxon>Betaproteobacteria</taxon>
        <taxon>Burkholderiales</taxon>
        <taxon>Burkholderiaceae</taxon>
        <taxon>Mycetohabitans</taxon>
    </lineage>
</organism>
<reference evidence="5 6" key="1">
    <citation type="submission" date="2018-01" db="EMBL/GenBank/DDBJ databases">
        <title>Genomic Encyclopedia of Type Strains, Phase III (KMG-III): the genomes of soil and plant-associated and newly described type strains.</title>
        <authorList>
            <person name="Whitman W."/>
        </authorList>
    </citation>
    <scope>NUCLEOTIDE SEQUENCE [LARGE SCALE GENOMIC DNA]</scope>
    <source>
        <strain evidence="5 6">HKI456</strain>
    </source>
</reference>
<dbReference type="NCBIfam" id="NF008268">
    <property type="entry name" value="PRK11040.1"/>
    <property type="match status" value="1"/>
</dbReference>
<dbReference type="GO" id="GO:0008237">
    <property type="term" value="F:metallopeptidase activity"/>
    <property type="evidence" value="ECO:0007669"/>
    <property type="project" value="InterPro"/>
</dbReference>
<evidence type="ECO:0000313" key="5">
    <source>
        <dbReference type="EMBL" id="PPB85119.1"/>
    </source>
</evidence>
<dbReference type="SUPFAM" id="SSF111283">
    <property type="entry name" value="Putative modulator of DNA gyrase, PmbA/TldD"/>
    <property type="match status" value="1"/>
</dbReference>
<dbReference type="InterPro" id="IPR045569">
    <property type="entry name" value="Metalloprtase-TldD/E_C"/>
</dbReference>
<feature type="domain" description="Metalloprotease TldD/E N-terminal" evidence="2">
    <location>
        <begin position="39"/>
        <end position="98"/>
    </location>
</feature>
<dbReference type="EMBL" id="PRDW01000001">
    <property type="protein sequence ID" value="PPB85119.1"/>
    <property type="molecule type" value="Genomic_DNA"/>
</dbReference>
<protein>
    <submittedName>
        <fullName evidence="5">Microcin-processing peptidase 1</fullName>
    </submittedName>
</protein>
<dbReference type="InterPro" id="IPR035068">
    <property type="entry name" value="TldD/PmbA_N"/>
</dbReference>
<evidence type="ECO:0000259" key="3">
    <source>
        <dbReference type="Pfam" id="PF19289"/>
    </source>
</evidence>
<sequence>MAAHQRVFPHTQAQLKDIAADILRHAKALGATDAATEISEGDGLSVSVRRGEVETIEHNRDKTMGVTVFIGNKRGNASTSDFSPAALRDTVSAAYSIARFTAEDNCAGLAEAELLERHPLDLDLFHPWELHADDAVEIARRAEQAAFDTDPRIRNSEGASVSAQHSQFVLATSRGFVGGYPYSRHYIACAPIAGSGQQMQRDDWYTTRRCAAEMATPEAVGRYAAERALARIGARRLDTRKCPVLFEAPLAVGLLGAFVQATSGGALYRKTSFLTDSLGKPVFAPHVQVREDPHVPRALGSAPFDEEGVRTTRRDVVRDGVVQGYFLSTYSARKLGMQTTGNAGGSHNLSLTSTLTRDDDDFRAMLRKLGTGLLLTELMGQGVNYVTGDYSRGASGFWVENGEIQYPVEEITVASTLQQMFAQIVAIGADKIVRGTKETGSVLIEQMTIAGQ</sequence>
<evidence type="ECO:0000313" key="6">
    <source>
        <dbReference type="Proteomes" id="UP000243096"/>
    </source>
</evidence>
<dbReference type="Proteomes" id="UP000243096">
    <property type="component" value="Unassembled WGS sequence"/>
</dbReference>
<gene>
    <name evidence="5" type="ORF">B0O95_101208</name>
</gene>
<dbReference type="InterPro" id="IPR045570">
    <property type="entry name" value="Metalloprtase-TldD/E_cen_dom"/>
</dbReference>
<dbReference type="PANTHER" id="PTHR43421">
    <property type="entry name" value="METALLOPROTEASE PMBA"/>
    <property type="match status" value="1"/>
</dbReference>
<dbReference type="Pfam" id="PF01523">
    <property type="entry name" value="PmbA_TldD_1st"/>
    <property type="match status" value="1"/>
</dbReference>
<dbReference type="PANTHER" id="PTHR43421:SF1">
    <property type="entry name" value="METALLOPROTEASE PMBA"/>
    <property type="match status" value="1"/>
</dbReference>
<dbReference type="Pfam" id="PF19289">
    <property type="entry name" value="PmbA_TldD_3rd"/>
    <property type="match status" value="1"/>
</dbReference>
<dbReference type="AlphaFoldDB" id="A0A2P5KEK7"/>
<proteinExistence type="inferred from homology"/>
<feature type="domain" description="Metalloprotease TldD/E C-terminal" evidence="3">
    <location>
        <begin position="239"/>
        <end position="451"/>
    </location>
</feature>
<dbReference type="OrthoDB" id="9803618at2"/>
<name>A0A2P5KEK7_9BURK</name>
<evidence type="ECO:0000259" key="2">
    <source>
        <dbReference type="Pfam" id="PF01523"/>
    </source>
</evidence>
<dbReference type="GO" id="GO:0005829">
    <property type="term" value="C:cytosol"/>
    <property type="evidence" value="ECO:0007669"/>
    <property type="project" value="TreeGrafter"/>
</dbReference>
<dbReference type="Pfam" id="PF19290">
    <property type="entry name" value="PmbA_TldD_2nd"/>
    <property type="match status" value="1"/>
</dbReference>
<dbReference type="InterPro" id="IPR036059">
    <property type="entry name" value="TldD/PmbA_sf"/>
</dbReference>
<comment type="similarity">
    <text evidence="1">Belongs to the peptidase U62 family.</text>
</comment>
<comment type="caution">
    <text evidence="5">The sequence shown here is derived from an EMBL/GenBank/DDBJ whole genome shotgun (WGS) entry which is preliminary data.</text>
</comment>
<accession>A0A2P5KEK7</accession>
<evidence type="ECO:0000259" key="4">
    <source>
        <dbReference type="Pfam" id="PF19290"/>
    </source>
</evidence>
<dbReference type="InterPro" id="IPR002510">
    <property type="entry name" value="Metalloprtase-TldD/E_N"/>
</dbReference>
<dbReference type="GO" id="GO:0006508">
    <property type="term" value="P:proteolysis"/>
    <property type="evidence" value="ECO:0007669"/>
    <property type="project" value="InterPro"/>
</dbReference>